<dbReference type="EMBL" id="UYSL01024957">
    <property type="protein sequence ID" value="VDL83991.1"/>
    <property type="molecule type" value="Genomic_DNA"/>
</dbReference>
<gene>
    <name evidence="2" type="ORF">NBR_LOCUS20254</name>
</gene>
<proteinExistence type="predicted"/>
<dbReference type="AlphaFoldDB" id="A0A0N4YSN0"/>
<feature type="compositionally biased region" description="Basic and acidic residues" evidence="1">
    <location>
        <begin position="154"/>
        <end position="180"/>
    </location>
</feature>
<reference evidence="2 3" key="2">
    <citation type="submission" date="2018-11" db="EMBL/GenBank/DDBJ databases">
        <authorList>
            <consortium name="Pathogen Informatics"/>
        </authorList>
    </citation>
    <scope>NUCLEOTIDE SEQUENCE [LARGE SCALE GENOMIC DNA]</scope>
</reference>
<feature type="compositionally biased region" description="Polar residues" evidence="1">
    <location>
        <begin position="190"/>
        <end position="202"/>
    </location>
</feature>
<feature type="compositionally biased region" description="Basic and acidic residues" evidence="1">
    <location>
        <begin position="124"/>
        <end position="145"/>
    </location>
</feature>
<feature type="region of interest" description="Disordered" evidence="1">
    <location>
        <begin position="1"/>
        <end position="202"/>
    </location>
</feature>
<protein>
    <submittedName>
        <fullName evidence="4">Suppressor protein SRP40-like</fullName>
    </submittedName>
</protein>
<name>A0A0N4YSN0_NIPBR</name>
<dbReference type="WBParaSite" id="NBR_0002025201-mRNA-1">
    <property type="protein sequence ID" value="NBR_0002025201-mRNA-1"/>
    <property type="gene ID" value="NBR_0002025201"/>
</dbReference>
<accession>A0A0N4YSN0</accession>
<feature type="compositionally biased region" description="Basic and acidic residues" evidence="1">
    <location>
        <begin position="78"/>
        <end position="106"/>
    </location>
</feature>
<dbReference type="Proteomes" id="UP000271162">
    <property type="component" value="Unassembled WGS sequence"/>
</dbReference>
<feature type="compositionally biased region" description="Basic and acidic residues" evidence="1">
    <location>
        <begin position="32"/>
        <end position="41"/>
    </location>
</feature>
<evidence type="ECO:0000313" key="2">
    <source>
        <dbReference type="EMBL" id="VDL83991.1"/>
    </source>
</evidence>
<evidence type="ECO:0000256" key="1">
    <source>
        <dbReference type="SAM" id="MobiDB-lite"/>
    </source>
</evidence>
<organism evidence="4">
    <name type="scientific">Nippostrongylus brasiliensis</name>
    <name type="common">Rat hookworm</name>
    <dbReference type="NCBI Taxonomy" id="27835"/>
    <lineage>
        <taxon>Eukaryota</taxon>
        <taxon>Metazoa</taxon>
        <taxon>Ecdysozoa</taxon>
        <taxon>Nematoda</taxon>
        <taxon>Chromadorea</taxon>
        <taxon>Rhabditida</taxon>
        <taxon>Rhabditina</taxon>
        <taxon>Rhabditomorpha</taxon>
        <taxon>Strongyloidea</taxon>
        <taxon>Heligmosomidae</taxon>
        <taxon>Nippostrongylus</taxon>
    </lineage>
</organism>
<keyword evidence="3" id="KW-1185">Reference proteome</keyword>
<feature type="compositionally biased region" description="Polar residues" evidence="1">
    <location>
        <begin position="1"/>
        <end position="12"/>
    </location>
</feature>
<evidence type="ECO:0000313" key="4">
    <source>
        <dbReference type="WBParaSite" id="NBR_0002025201-mRNA-1"/>
    </source>
</evidence>
<reference evidence="4" key="1">
    <citation type="submission" date="2017-02" db="UniProtKB">
        <authorList>
            <consortium name="WormBaseParasite"/>
        </authorList>
    </citation>
    <scope>IDENTIFICATION</scope>
</reference>
<evidence type="ECO:0000313" key="3">
    <source>
        <dbReference type="Proteomes" id="UP000271162"/>
    </source>
</evidence>
<sequence>MKSQKQPLNDLSSLVELGPLKRKKLFQAVHDSLSKRSDRSKSEKKKGKGSNKGESSWKKKKLLVAMQSDEQSFKKSQKGVEDKGKKERKSKEKDKRTNSQESAKSKSEKKRARSKTTAAAGAKNHGENAKEGGSQEHDDATKLLEHLQALDQAKNTDSRNRGGVDEKMKKGVNDPKKPDNLDPAAPPPVTNHSLELQRQVCN</sequence>